<comment type="caution">
    <text evidence="5">The sequence shown here is derived from an EMBL/GenBank/DDBJ whole genome shotgun (WGS) entry which is preliminary data.</text>
</comment>
<dbReference type="PANTHER" id="PTHR30146">
    <property type="entry name" value="LACI-RELATED TRANSCRIPTIONAL REPRESSOR"/>
    <property type="match status" value="1"/>
</dbReference>
<keyword evidence="1" id="KW-0805">Transcription regulation</keyword>
<dbReference type="Pfam" id="PF13377">
    <property type="entry name" value="Peripla_BP_3"/>
    <property type="match status" value="1"/>
</dbReference>
<reference evidence="5 6" key="1">
    <citation type="submission" date="2019-06" db="EMBL/GenBank/DDBJ databases">
        <title>Sequencing the genomes of 1000 actinobacteria strains.</title>
        <authorList>
            <person name="Klenk H.-P."/>
        </authorList>
    </citation>
    <scope>NUCLEOTIDE SEQUENCE [LARGE SCALE GENOMIC DNA]</scope>
    <source>
        <strain evidence="5 6">DSM 25218</strain>
    </source>
</reference>
<evidence type="ECO:0000313" key="6">
    <source>
        <dbReference type="Proteomes" id="UP000320209"/>
    </source>
</evidence>
<dbReference type="InterPro" id="IPR010982">
    <property type="entry name" value="Lambda_DNA-bd_dom_sf"/>
</dbReference>
<dbReference type="RefSeq" id="WP_170225292.1">
    <property type="nucleotide sequence ID" value="NZ_VFOV01000001.1"/>
</dbReference>
<dbReference type="SUPFAM" id="SSF53822">
    <property type="entry name" value="Periplasmic binding protein-like I"/>
    <property type="match status" value="1"/>
</dbReference>
<keyword evidence="6" id="KW-1185">Reference proteome</keyword>
<evidence type="ECO:0000313" key="5">
    <source>
        <dbReference type="EMBL" id="TQL70835.1"/>
    </source>
</evidence>
<accession>A0A543AE27</accession>
<dbReference type="Pfam" id="PF00356">
    <property type="entry name" value="LacI"/>
    <property type="match status" value="1"/>
</dbReference>
<evidence type="ECO:0000256" key="3">
    <source>
        <dbReference type="ARBA" id="ARBA00023163"/>
    </source>
</evidence>
<dbReference type="InterPro" id="IPR028082">
    <property type="entry name" value="Peripla_BP_I"/>
</dbReference>
<dbReference type="SMART" id="SM00354">
    <property type="entry name" value="HTH_LACI"/>
    <property type="match status" value="1"/>
</dbReference>
<gene>
    <name evidence="5" type="ORF">FB381_4779</name>
</gene>
<dbReference type="CDD" id="cd01392">
    <property type="entry name" value="HTH_LacI"/>
    <property type="match status" value="1"/>
</dbReference>
<dbReference type="SUPFAM" id="SSF47413">
    <property type="entry name" value="lambda repressor-like DNA-binding domains"/>
    <property type="match status" value="1"/>
</dbReference>
<name>A0A543AE27_9ACTN</name>
<dbReference type="CDD" id="cd06278">
    <property type="entry name" value="PBP1_LacI-like"/>
    <property type="match status" value="1"/>
</dbReference>
<organism evidence="5 6">
    <name type="scientific">Nocardioides albertanoniae</name>
    <dbReference type="NCBI Taxonomy" id="1175486"/>
    <lineage>
        <taxon>Bacteria</taxon>
        <taxon>Bacillati</taxon>
        <taxon>Actinomycetota</taxon>
        <taxon>Actinomycetes</taxon>
        <taxon>Propionibacteriales</taxon>
        <taxon>Nocardioidaceae</taxon>
        <taxon>Nocardioides</taxon>
    </lineage>
</organism>
<dbReference type="PROSITE" id="PS50932">
    <property type="entry name" value="HTH_LACI_2"/>
    <property type="match status" value="1"/>
</dbReference>
<dbReference type="EMBL" id="VFOV01000001">
    <property type="protein sequence ID" value="TQL70835.1"/>
    <property type="molecule type" value="Genomic_DNA"/>
</dbReference>
<dbReference type="GO" id="GO:0000976">
    <property type="term" value="F:transcription cis-regulatory region binding"/>
    <property type="evidence" value="ECO:0007669"/>
    <property type="project" value="TreeGrafter"/>
</dbReference>
<dbReference type="Gene3D" id="3.40.50.2300">
    <property type="match status" value="2"/>
</dbReference>
<dbReference type="Gene3D" id="1.10.260.40">
    <property type="entry name" value="lambda repressor-like DNA-binding domains"/>
    <property type="match status" value="1"/>
</dbReference>
<proteinExistence type="predicted"/>
<protein>
    <submittedName>
        <fullName evidence="5">LacI family transcriptional regulator</fullName>
    </submittedName>
</protein>
<keyword evidence="2" id="KW-0238">DNA-binding</keyword>
<feature type="domain" description="HTH lacI-type" evidence="4">
    <location>
        <begin position="2"/>
        <end position="56"/>
    </location>
</feature>
<dbReference type="InterPro" id="IPR000843">
    <property type="entry name" value="HTH_LacI"/>
</dbReference>
<dbReference type="Proteomes" id="UP000320209">
    <property type="component" value="Unassembled WGS sequence"/>
</dbReference>
<evidence type="ECO:0000256" key="1">
    <source>
        <dbReference type="ARBA" id="ARBA00023015"/>
    </source>
</evidence>
<dbReference type="AlphaFoldDB" id="A0A543AE27"/>
<evidence type="ECO:0000259" key="4">
    <source>
        <dbReference type="PROSITE" id="PS50932"/>
    </source>
</evidence>
<dbReference type="GO" id="GO:0003700">
    <property type="term" value="F:DNA-binding transcription factor activity"/>
    <property type="evidence" value="ECO:0007669"/>
    <property type="project" value="TreeGrafter"/>
</dbReference>
<keyword evidence="3" id="KW-0804">Transcription</keyword>
<dbReference type="InterPro" id="IPR046335">
    <property type="entry name" value="LacI/GalR-like_sensor"/>
</dbReference>
<sequence>MVTSHDVARLAGVSQATVSRALRDDPKVALDTKERVRSAAITLGYSPNPIGRALAVGRSTRVGLVVTDLENQFYSYVISPMHRELEKHGYELLLITESSEQAPVADLVAGAGLCGVVLATTTLDSVLPVRLADRGIPFVYFNRTTPNVPADSVTVDPAPGLEKLVDDLVRLGHTRVGAVFGPVNTSTGEEREQALRHILDDQGLTLARKHVRRGPFEFGTGRDAMQELLDLDDPPTVVICGNDVVALGALNTAVERGVRVPEEVSIVGFDDLPTSAWPLVRLTTVAYDLEAMSRQAARLLVERVESGESVEAGGVHTARFDTSYVPRATLGRVEG</sequence>
<evidence type="ECO:0000256" key="2">
    <source>
        <dbReference type="ARBA" id="ARBA00023125"/>
    </source>
</evidence>
<dbReference type="PANTHER" id="PTHR30146:SF109">
    <property type="entry name" value="HTH-TYPE TRANSCRIPTIONAL REGULATOR GALS"/>
    <property type="match status" value="1"/>
</dbReference>